<name>A0ABT2WXB5_9RHOB</name>
<protein>
    <submittedName>
        <fullName evidence="1">Uncharacterized protein</fullName>
    </submittedName>
</protein>
<dbReference type="EMBL" id="JAOVQN010000046">
    <property type="protein sequence ID" value="MCU9840544.1"/>
    <property type="molecule type" value="Genomic_DNA"/>
</dbReference>
<dbReference type="Proteomes" id="UP001321014">
    <property type="component" value="Unassembled WGS sequence"/>
</dbReference>
<sequence>MKETAVSIRCDGQRIWRGKCASDPAVICDPEMPAKAGAGQLEDIRACIGCNQAWLCCTNRLIVEAPLSPDRVIPRVS</sequence>
<evidence type="ECO:0000313" key="2">
    <source>
        <dbReference type="Proteomes" id="UP001321014"/>
    </source>
</evidence>
<comment type="caution">
    <text evidence="1">The sequence shown here is derived from an EMBL/GenBank/DDBJ whole genome shotgun (WGS) entry which is preliminary data.</text>
</comment>
<evidence type="ECO:0000313" key="1">
    <source>
        <dbReference type="EMBL" id="MCU9840544.1"/>
    </source>
</evidence>
<proteinExistence type="predicted"/>
<reference evidence="1 2" key="1">
    <citation type="submission" date="2022-10" db="EMBL/GenBank/DDBJ databases">
        <title>Ruegeria sp. nov., isolated from ocean surface water.</title>
        <authorList>
            <person name="He W."/>
            <person name="Wang L."/>
            <person name="Zhang D.-F."/>
        </authorList>
    </citation>
    <scope>NUCLEOTIDE SEQUENCE [LARGE SCALE GENOMIC DNA]</scope>
    <source>
        <strain evidence="1 2">WL0004</strain>
    </source>
</reference>
<keyword evidence="2" id="KW-1185">Reference proteome</keyword>
<accession>A0ABT2WXB5</accession>
<gene>
    <name evidence="1" type="ORF">OEZ49_22615</name>
</gene>
<dbReference type="RefSeq" id="WP_263390410.1">
    <property type="nucleotide sequence ID" value="NZ_JAOVQN010000046.1"/>
</dbReference>
<organism evidence="1 2">
    <name type="scientific">Ruegeria marisflavi</name>
    <dbReference type="NCBI Taxonomy" id="2984152"/>
    <lineage>
        <taxon>Bacteria</taxon>
        <taxon>Pseudomonadati</taxon>
        <taxon>Pseudomonadota</taxon>
        <taxon>Alphaproteobacteria</taxon>
        <taxon>Rhodobacterales</taxon>
        <taxon>Roseobacteraceae</taxon>
        <taxon>Ruegeria</taxon>
    </lineage>
</organism>